<dbReference type="RefSeq" id="WP_348786519.1">
    <property type="nucleotide sequence ID" value="NZ_CP157390.1"/>
</dbReference>
<dbReference type="PROSITE" id="PS51695">
    <property type="entry name" value="SEDOLISIN"/>
    <property type="match status" value="1"/>
</dbReference>
<dbReference type="GO" id="GO:0006508">
    <property type="term" value="P:proteolysis"/>
    <property type="evidence" value="ECO:0007669"/>
    <property type="project" value="InterPro"/>
</dbReference>
<dbReference type="GO" id="GO:0008240">
    <property type="term" value="F:tripeptidyl-peptidase activity"/>
    <property type="evidence" value="ECO:0007669"/>
    <property type="project" value="TreeGrafter"/>
</dbReference>
<dbReference type="Gene3D" id="3.40.50.200">
    <property type="entry name" value="Peptidase S8/S53 domain"/>
    <property type="match status" value="1"/>
</dbReference>
<gene>
    <name evidence="3" type="ORF">AAME72_10545</name>
</gene>
<protein>
    <submittedName>
        <fullName evidence="3">S53 family peptidase</fullName>
        <ecNumber evidence="3">3.4.-.-</ecNumber>
    </submittedName>
</protein>
<proteinExistence type="predicted"/>
<dbReference type="SUPFAM" id="SSF52743">
    <property type="entry name" value="Subtilisin-like"/>
    <property type="match status" value="1"/>
</dbReference>
<evidence type="ECO:0000256" key="1">
    <source>
        <dbReference type="SAM" id="SignalP"/>
    </source>
</evidence>
<dbReference type="EMBL" id="CP157390">
    <property type="protein sequence ID" value="XBM46534.1"/>
    <property type="molecule type" value="Genomic_DNA"/>
</dbReference>
<dbReference type="GO" id="GO:0004252">
    <property type="term" value="F:serine-type endopeptidase activity"/>
    <property type="evidence" value="ECO:0007669"/>
    <property type="project" value="InterPro"/>
</dbReference>
<keyword evidence="3" id="KW-0378">Hydrolase</keyword>
<dbReference type="InterPro" id="IPR030400">
    <property type="entry name" value="Sedolisin_dom"/>
</dbReference>
<dbReference type="CDD" id="cd04056">
    <property type="entry name" value="Peptidases_S53"/>
    <property type="match status" value="1"/>
</dbReference>
<reference evidence="3" key="1">
    <citation type="submission" date="2024-05" db="EMBL/GenBank/DDBJ databases">
        <title>The Natural Products Discovery Center: Release of the First 8490 Sequenced Strains for Exploring Actinobacteria Biosynthetic Diversity.</title>
        <authorList>
            <person name="Kalkreuter E."/>
            <person name="Kautsar S.A."/>
            <person name="Yang D."/>
            <person name="Bader C.D."/>
            <person name="Teijaro C.N."/>
            <person name="Fluegel L."/>
            <person name="Davis C.M."/>
            <person name="Simpson J.R."/>
            <person name="Lauterbach L."/>
            <person name="Steele A.D."/>
            <person name="Gui C."/>
            <person name="Meng S."/>
            <person name="Li G."/>
            <person name="Viehrig K."/>
            <person name="Ye F."/>
            <person name="Su P."/>
            <person name="Kiefer A.F."/>
            <person name="Nichols A."/>
            <person name="Cepeda A.J."/>
            <person name="Yan W."/>
            <person name="Fan B."/>
            <person name="Jiang Y."/>
            <person name="Adhikari A."/>
            <person name="Zheng C.-J."/>
            <person name="Schuster L."/>
            <person name="Cowan T.M."/>
            <person name="Smanski M.J."/>
            <person name="Chevrette M.G."/>
            <person name="de Carvalho L.P.S."/>
            <person name="Shen B."/>
        </authorList>
    </citation>
    <scope>NUCLEOTIDE SEQUENCE</scope>
    <source>
        <strain evidence="3">NPDC080035</strain>
    </source>
</reference>
<dbReference type="EC" id="3.4.-.-" evidence="3"/>
<keyword evidence="1" id="KW-0732">Signal</keyword>
<organism evidence="3">
    <name type="scientific">Leifsonia sp. NPDC080035</name>
    <dbReference type="NCBI Taxonomy" id="3143936"/>
    <lineage>
        <taxon>Bacteria</taxon>
        <taxon>Bacillati</taxon>
        <taxon>Actinomycetota</taxon>
        <taxon>Actinomycetes</taxon>
        <taxon>Micrococcales</taxon>
        <taxon>Microbacteriaceae</taxon>
        <taxon>Leifsonia</taxon>
    </lineage>
</organism>
<dbReference type="PANTHER" id="PTHR14218:SF15">
    <property type="entry name" value="TRIPEPTIDYL-PEPTIDASE 1"/>
    <property type="match status" value="1"/>
</dbReference>
<dbReference type="InterPro" id="IPR036852">
    <property type="entry name" value="Peptidase_S8/S53_dom_sf"/>
</dbReference>
<dbReference type="AlphaFoldDB" id="A0AAU7G9A5"/>
<evidence type="ECO:0000313" key="3">
    <source>
        <dbReference type="EMBL" id="XBM46534.1"/>
    </source>
</evidence>
<evidence type="ECO:0000259" key="2">
    <source>
        <dbReference type="PROSITE" id="PS51695"/>
    </source>
</evidence>
<dbReference type="PANTHER" id="PTHR14218">
    <property type="entry name" value="PROTEASE S8 TRIPEPTIDYL PEPTIDASE I CLN2"/>
    <property type="match status" value="1"/>
</dbReference>
<feature type="chain" id="PRO_5043481751" evidence="1">
    <location>
        <begin position="30"/>
        <end position="434"/>
    </location>
</feature>
<feature type="domain" description="Peptidase S53" evidence="2">
    <location>
        <begin position="78"/>
        <end position="434"/>
    </location>
</feature>
<dbReference type="InterPro" id="IPR050819">
    <property type="entry name" value="Tripeptidyl-peptidase_I"/>
</dbReference>
<feature type="signal peptide" evidence="1">
    <location>
        <begin position="1"/>
        <end position="29"/>
    </location>
</feature>
<sequence length="434" mass="43695">MKRTSLVSLALAIAGAAALAVGATAPATAATTPAAAPATSGVYTVHPIVEKATLATSALKPSFTPADCLAQTGGAVACQTPQSIRAAYDIPATINGVPAGTGQTVVIVDAFGSPTVASDLATFSQTFGLPAPHLTVYYPGGKPTWNGRGTQTGWAEETSLDVQWAHAVAPGADIALVVAANDHGASLDNAVRYAVDNRLGNVLSMSYGEADYLISSPHANNGQTTQVQKTFATAAAAGMSLFASSGDDGSDNGAGYPNFGFPASDPNVTAVGGTNVWAGSGLNKPHDTVWGDYADCPLTCAFGVVGETGGAPSLFLPKGGSDVAYNASVYTGVLTYLGFLGGDANGLYYFGGTSAGSPQWAALTADTIQAVGHTVGNVGQRYAAGWAAKGILFDVTQGSNITPTYSGGYSATAGWDRPTGWGTPDVGRIIADLR</sequence>
<accession>A0AAU7G9A5</accession>
<name>A0AAU7G9A5_9MICO</name>